<dbReference type="PANTHER" id="PTHR22911">
    <property type="entry name" value="ACYL-MALONYL CONDENSING ENZYME-RELATED"/>
    <property type="match status" value="1"/>
</dbReference>
<keyword evidence="3 6" id="KW-0812">Transmembrane</keyword>
<protein>
    <submittedName>
        <fullName evidence="8">Membrane protein</fullName>
    </submittedName>
</protein>
<feature type="transmembrane region" description="Helical" evidence="6">
    <location>
        <begin position="83"/>
        <end position="105"/>
    </location>
</feature>
<organism evidence="8 9">
    <name type="scientific">Sneathiella chinensis</name>
    <dbReference type="NCBI Taxonomy" id="349750"/>
    <lineage>
        <taxon>Bacteria</taxon>
        <taxon>Pseudomonadati</taxon>
        <taxon>Pseudomonadota</taxon>
        <taxon>Alphaproteobacteria</taxon>
        <taxon>Sneathiellales</taxon>
        <taxon>Sneathiellaceae</taxon>
        <taxon>Sneathiella</taxon>
    </lineage>
</organism>
<feature type="transmembrane region" description="Helical" evidence="6">
    <location>
        <begin position="250"/>
        <end position="268"/>
    </location>
</feature>
<name>A0ABQ5U897_9PROT</name>
<evidence type="ECO:0000313" key="8">
    <source>
        <dbReference type="EMBL" id="GLQ07955.1"/>
    </source>
</evidence>
<dbReference type="RefSeq" id="WP_169561922.1">
    <property type="nucleotide sequence ID" value="NZ_BSNF01000010.1"/>
</dbReference>
<evidence type="ECO:0000256" key="5">
    <source>
        <dbReference type="ARBA" id="ARBA00023136"/>
    </source>
</evidence>
<gene>
    <name evidence="8" type="ORF">GCM10007924_31770</name>
</gene>
<dbReference type="InterPro" id="IPR000620">
    <property type="entry name" value="EamA_dom"/>
</dbReference>
<dbReference type="Pfam" id="PF00892">
    <property type="entry name" value="EamA"/>
    <property type="match status" value="2"/>
</dbReference>
<evidence type="ECO:0000256" key="4">
    <source>
        <dbReference type="ARBA" id="ARBA00022989"/>
    </source>
</evidence>
<feature type="transmembrane region" description="Helical" evidence="6">
    <location>
        <begin position="114"/>
        <end position="132"/>
    </location>
</feature>
<comment type="caution">
    <text evidence="8">The sequence shown here is derived from an EMBL/GenBank/DDBJ whole genome shotgun (WGS) entry which is preliminary data.</text>
</comment>
<dbReference type="PANTHER" id="PTHR22911:SF6">
    <property type="entry name" value="SOLUTE CARRIER FAMILY 35 MEMBER G1"/>
    <property type="match status" value="1"/>
</dbReference>
<feature type="transmembrane region" description="Helical" evidence="6">
    <location>
        <begin position="168"/>
        <end position="189"/>
    </location>
</feature>
<evidence type="ECO:0000256" key="3">
    <source>
        <dbReference type="ARBA" id="ARBA00022692"/>
    </source>
</evidence>
<keyword evidence="9" id="KW-1185">Reference proteome</keyword>
<dbReference type="Proteomes" id="UP001161409">
    <property type="component" value="Unassembled WGS sequence"/>
</dbReference>
<evidence type="ECO:0000259" key="7">
    <source>
        <dbReference type="Pfam" id="PF00892"/>
    </source>
</evidence>
<keyword evidence="5 6" id="KW-0472">Membrane</keyword>
<feature type="transmembrane region" description="Helical" evidence="6">
    <location>
        <begin position="29"/>
        <end position="45"/>
    </location>
</feature>
<evidence type="ECO:0000256" key="1">
    <source>
        <dbReference type="ARBA" id="ARBA00004141"/>
    </source>
</evidence>
<keyword evidence="4 6" id="KW-1133">Transmembrane helix</keyword>
<dbReference type="InterPro" id="IPR037185">
    <property type="entry name" value="EmrE-like"/>
</dbReference>
<feature type="transmembrane region" description="Helical" evidence="6">
    <location>
        <begin position="195"/>
        <end position="213"/>
    </location>
</feature>
<comment type="similarity">
    <text evidence="2">Belongs to the drug/metabolite transporter (DMT) superfamily. 10 TMS drug/metabolite exporter (DME) (TC 2.A.7.3) family.</text>
</comment>
<evidence type="ECO:0000256" key="2">
    <source>
        <dbReference type="ARBA" id="ARBA00009853"/>
    </source>
</evidence>
<proteinExistence type="inferred from homology"/>
<evidence type="ECO:0000313" key="9">
    <source>
        <dbReference type="Proteomes" id="UP001161409"/>
    </source>
</evidence>
<comment type="subcellular location">
    <subcellularLocation>
        <location evidence="1">Membrane</location>
        <topology evidence="1">Multi-pass membrane protein</topology>
    </subcellularLocation>
</comment>
<dbReference type="SUPFAM" id="SSF103481">
    <property type="entry name" value="Multidrug resistance efflux transporter EmrE"/>
    <property type="match status" value="2"/>
</dbReference>
<sequence length="296" mass="32274">MTAACFFLAVLGGLIKGLSNTGMHVFEIVLLRNLAGLVALAPWFIRTGGKGLKTQRFGLFSIRSFFGFVSMLSWFYAVTVVPLAEAVALNFTAPIFGTLLAIIFLKEVVRLRRWIAILVGFAGAMIILRPGAIELNPGTYAAIISAATMACSVTCVKKLSATESSPAIVAWTQILIIPMSLVPALFVWQTPTLEQMYYVVGMGVCATLGHLMFTRAFSLADATYVMPFDFFRLVFAAVIGFMFFSQQPDMFVWIGAAVIFVSAVYIAYREARTASERRRADLEGTIKAQAKAGPQS</sequence>
<dbReference type="EMBL" id="BSNF01000010">
    <property type="protein sequence ID" value="GLQ07955.1"/>
    <property type="molecule type" value="Genomic_DNA"/>
</dbReference>
<feature type="transmembrane region" description="Helical" evidence="6">
    <location>
        <begin position="225"/>
        <end position="244"/>
    </location>
</feature>
<feature type="domain" description="EamA" evidence="7">
    <location>
        <begin position="138"/>
        <end position="266"/>
    </location>
</feature>
<feature type="transmembrane region" description="Helical" evidence="6">
    <location>
        <begin position="138"/>
        <end position="156"/>
    </location>
</feature>
<evidence type="ECO:0000256" key="6">
    <source>
        <dbReference type="SAM" id="Phobius"/>
    </source>
</evidence>
<reference evidence="8" key="2">
    <citation type="submission" date="2023-01" db="EMBL/GenBank/DDBJ databases">
        <title>Draft genome sequence of Sneathiella chinensis strain NBRC 103408.</title>
        <authorList>
            <person name="Sun Q."/>
            <person name="Mori K."/>
        </authorList>
    </citation>
    <scope>NUCLEOTIDE SEQUENCE</scope>
    <source>
        <strain evidence="8">NBRC 103408</strain>
    </source>
</reference>
<accession>A0ABQ5U897</accession>
<feature type="transmembrane region" description="Helical" evidence="6">
    <location>
        <begin position="57"/>
        <end position="77"/>
    </location>
</feature>
<feature type="domain" description="EamA" evidence="7">
    <location>
        <begin position="3"/>
        <end position="128"/>
    </location>
</feature>
<reference evidence="8" key="1">
    <citation type="journal article" date="2014" name="Int. J. Syst. Evol. Microbiol.">
        <title>Complete genome of a new Firmicutes species belonging to the dominant human colonic microbiota ('Ruminococcus bicirculans') reveals two chromosomes and a selective capacity to utilize plant glucans.</title>
        <authorList>
            <consortium name="NISC Comparative Sequencing Program"/>
            <person name="Wegmann U."/>
            <person name="Louis P."/>
            <person name="Goesmann A."/>
            <person name="Henrissat B."/>
            <person name="Duncan S.H."/>
            <person name="Flint H.J."/>
        </authorList>
    </citation>
    <scope>NUCLEOTIDE SEQUENCE</scope>
    <source>
        <strain evidence="8">NBRC 103408</strain>
    </source>
</reference>